<dbReference type="AlphaFoldDB" id="A0AAD4D935"/>
<keyword evidence="3" id="KW-0479">Metal-binding</keyword>
<evidence type="ECO:0000256" key="5">
    <source>
        <dbReference type="ARBA" id="ARBA00022839"/>
    </source>
</evidence>
<dbReference type="Gene3D" id="3.30.420.10">
    <property type="entry name" value="Ribonuclease H-like superfamily/Ribonuclease H"/>
    <property type="match status" value="1"/>
</dbReference>
<dbReference type="Proteomes" id="UP001194580">
    <property type="component" value="Unassembled WGS sequence"/>
</dbReference>
<feature type="compositionally biased region" description="Acidic residues" evidence="10">
    <location>
        <begin position="285"/>
        <end position="301"/>
    </location>
</feature>
<evidence type="ECO:0000256" key="7">
    <source>
        <dbReference type="ARBA" id="ARBA00023242"/>
    </source>
</evidence>
<dbReference type="GO" id="GO:0046872">
    <property type="term" value="F:metal ion binding"/>
    <property type="evidence" value="ECO:0007669"/>
    <property type="project" value="UniProtKB-KW"/>
</dbReference>
<evidence type="ECO:0000256" key="8">
    <source>
        <dbReference type="ARBA" id="ARBA00040531"/>
    </source>
</evidence>
<evidence type="ECO:0000256" key="10">
    <source>
        <dbReference type="SAM" id="MobiDB-lite"/>
    </source>
</evidence>
<dbReference type="InterPro" id="IPR036397">
    <property type="entry name" value="RNaseH_sf"/>
</dbReference>
<dbReference type="PANTHER" id="PTHR13620">
    <property type="entry name" value="3-5 EXONUCLEASE"/>
    <property type="match status" value="1"/>
</dbReference>
<evidence type="ECO:0000259" key="11">
    <source>
        <dbReference type="Pfam" id="PF01612"/>
    </source>
</evidence>
<dbReference type="EMBL" id="JAAAIL010001034">
    <property type="protein sequence ID" value="KAG0271906.1"/>
    <property type="molecule type" value="Genomic_DNA"/>
</dbReference>
<keyword evidence="2" id="KW-0540">Nuclease</keyword>
<dbReference type="GO" id="GO:0003676">
    <property type="term" value="F:nucleic acid binding"/>
    <property type="evidence" value="ECO:0007669"/>
    <property type="project" value="InterPro"/>
</dbReference>
<evidence type="ECO:0000256" key="2">
    <source>
        <dbReference type="ARBA" id="ARBA00022722"/>
    </source>
</evidence>
<dbReference type="Pfam" id="PF01612">
    <property type="entry name" value="DNA_pol_A_exo1"/>
    <property type="match status" value="1"/>
</dbReference>
<dbReference type="GO" id="GO:0006139">
    <property type="term" value="P:nucleobase-containing compound metabolic process"/>
    <property type="evidence" value="ECO:0007669"/>
    <property type="project" value="InterPro"/>
</dbReference>
<feature type="domain" description="3'-5' exonuclease" evidence="11">
    <location>
        <begin position="7"/>
        <end position="116"/>
    </location>
</feature>
<evidence type="ECO:0000256" key="6">
    <source>
        <dbReference type="ARBA" id="ARBA00022842"/>
    </source>
</evidence>
<keyword evidence="5" id="KW-0269">Exonuclease</keyword>
<comment type="subcellular location">
    <subcellularLocation>
        <location evidence="1">Nucleus</location>
    </subcellularLocation>
</comment>
<dbReference type="InterPro" id="IPR002562">
    <property type="entry name" value="3'-5'_exonuclease_dom"/>
</dbReference>
<dbReference type="InterPro" id="IPR051132">
    <property type="entry name" value="3-5_Exonuclease_domain"/>
</dbReference>
<dbReference type="CDD" id="cd06141">
    <property type="entry name" value="WRN_exo"/>
    <property type="match status" value="1"/>
</dbReference>
<evidence type="ECO:0000313" key="12">
    <source>
        <dbReference type="EMBL" id="KAG0271906.1"/>
    </source>
</evidence>
<keyword evidence="13" id="KW-1185">Reference proteome</keyword>
<protein>
    <recommendedName>
        <fullName evidence="8">3'-5' exonuclease</fullName>
    </recommendedName>
    <alternativeName>
        <fullName evidence="9">Werner Syndrome-like exonuclease</fullName>
    </alternativeName>
</protein>
<dbReference type="GO" id="GO:0005634">
    <property type="term" value="C:nucleus"/>
    <property type="evidence" value="ECO:0007669"/>
    <property type="project" value="UniProtKB-SubCell"/>
</dbReference>
<feature type="region of interest" description="Disordered" evidence="10">
    <location>
        <begin position="245"/>
        <end position="266"/>
    </location>
</feature>
<feature type="compositionally biased region" description="Polar residues" evidence="10">
    <location>
        <begin position="202"/>
        <end position="211"/>
    </location>
</feature>
<dbReference type="GO" id="GO:0008408">
    <property type="term" value="F:3'-5' exonuclease activity"/>
    <property type="evidence" value="ECO:0007669"/>
    <property type="project" value="InterPro"/>
</dbReference>
<evidence type="ECO:0000256" key="1">
    <source>
        <dbReference type="ARBA" id="ARBA00004123"/>
    </source>
</evidence>
<evidence type="ECO:0000256" key="9">
    <source>
        <dbReference type="ARBA" id="ARBA00042761"/>
    </source>
</evidence>
<sequence length="301" mass="32517">MSSKLWALDAEWKPYTCYGKQGKMSLVQLGDDRTVYLFHVIHMKKFPEALARILQDSHIFKVGINIRNDATKMLKDWGVGCASLVELGALSIQVQDDLSSQRKIRSMESLTKELVSATDGTTVVTVRGSLQERLDNPATVEDIIIPVPKQIRTIPRATAAGGSAGAKRLPAATGYTKVSKAKVTGSSQATKRRTANTAAPVVSSTGMSGRSSEAPAKATTKNQLLPESLEGKDVLERNQSVWLEAGGRDLSEDGDVEAEAEEQDDWHLRQNQALFASLVTPNSDSDSESGFDADSDVDPAI</sequence>
<organism evidence="12 13">
    <name type="scientific">Linnemannia exigua</name>
    <dbReference type="NCBI Taxonomy" id="604196"/>
    <lineage>
        <taxon>Eukaryota</taxon>
        <taxon>Fungi</taxon>
        <taxon>Fungi incertae sedis</taxon>
        <taxon>Mucoromycota</taxon>
        <taxon>Mortierellomycotina</taxon>
        <taxon>Mortierellomycetes</taxon>
        <taxon>Mortierellales</taxon>
        <taxon>Mortierellaceae</taxon>
        <taxon>Linnemannia</taxon>
    </lineage>
</organism>
<dbReference type="SUPFAM" id="SSF53098">
    <property type="entry name" value="Ribonuclease H-like"/>
    <property type="match status" value="1"/>
</dbReference>
<dbReference type="InterPro" id="IPR012337">
    <property type="entry name" value="RNaseH-like_sf"/>
</dbReference>
<feature type="region of interest" description="Disordered" evidence="10">
    <location>
        <begin position="278"/>
        <end position="301"/>
    </location>
</feature>
<comment type="caution">
    <text evidence="12">The sequence shown here is derived from an EMBL/GenBank/DDBJ whole genome shotgun (WGS) entry which is preliminary data.</text>
</comment>
<proteinExistence type="predicted"/>
<accession>A0AAD4D935</accession>
<name>A0AAD4D935_9FUNG</name>
<gene>
    <name evidence="12" type="ORF">BGZ95_000223</name>
</gene>
<evidence type="ECO:0000256" key="4">
    <source>
        <dbReference type="ARBA" id="ARBA00022801"/>
    </source>
</evidence>
<dbReference type="PANTHER" id="PTHR13620:SF109">
    <property type="entry name" value="3'-5' EXONUCLEASE"/>
    <property type="match status" value="1"/>
</dbReference>
<keyword evidence="6" id="KW-0460">Magnesium</keyword>
<feature type="region of interest" description="Disordered" evidence="10">
    <location>
        <begin position="176"/>
        <end position="232"/>
    </location>
</feature>
<evidence type="ECO:0000313" key="13">
    <source>
        <dbReference type="Proteomes" id="UP001194580"/>
    </source>
</evidence>
<evidence type="ECO:0000256" key="3">
    <source>
        <dbReference type="ARBA" id="ARBA00022723"/>
    </source>
</evidence>
<feature type="compositionally biased region" description="Acidic residues" evidence="10">
    <location>
        <begin position="252"/>
        <end position="264"/>
    </location>
</feature>
<reference evidence="12" key="1">
    <citation type="journal article" date="2020" name="Fungal Divers.">
        <title>Resolving the Mortierellaceae phylogeny through synthesis of multi-gene phylogenetics and phylogenomics.</title>
        <authorList>
            <person name="Vandepol N."/>
            <person name="Liber J."/>
            <person name="Desiro A."/>
            <person name="Na H."/>
            <person name="Kennedy M."/>
            <person name="Barry K."/>
            <person name="Grigoriev I.V."/>
            <person name="Miller A.N."/>
            <person name="O'Donnell K."/>
            <person name="Stajich J.E."/>
            <person name="Bonito G."/>
        </authorList>
    </citation>
    <scope>NUCLEOTIDE SEQUENCE</scope>
    <source>
        <strain evidence="12">NRRL 28262</strain>
    </source>
</reference>
<keyword evidence="4" id="KW-0378">Hydrolase</keyword>
<keyword evidence="7" id="KW-0539">Nucleus</keyword>